<evidence type="ECO:0000313" key="4">
    <source>
        <dbReference type="Proteomes" id="UP000515369"/>
    </source>
</evidence>
<dbReference type="InterPro" id="IPR041682">
    <property type="entry name" value="AAA_14"/>
</dbReference>
<organism evidence="3 4">
    <name type="scientific">Spirosoma foliorum</name>
    <dbReference type="NCBI Taxonomy" id="2710596"/>
    <lineage>
        <taxon>Bacteria</taxon>
        <taxon>Pseudomonadati</taxon>
        <taxon>Bacteroidota</taxon>
        <taxon>Cytophagia</taxon>
        <taxon>Cytophagales</taxon>
        <taxon>Cytophagaceae</taxon>
        <taxon>Spirosoma</taxon>
    </lineage>
</organism>
<gene>
    <name evidence="3" type="ORF">H3H32_04615</name>
</gene>
<protein>
    <submittedName>
        <fullName evidence="3">ATP-binding protein</fullName>
    </submittedName>
</protein>
<dbReference type="Proteomes" id="UP000515369">
    <property type="component" value="Chromosome"/>
</dbReference>
<dbReference type="InterPro" id="IPR025420">
    <property type="entry name" value="DUF4143"/>
</dbReference>
<keyword evidence="3" id="KW-0067">ATP-binding</keyword>
<dbReference type="EMBL" id="CP059732">
    <property type="protein sequence ID" value="QMW04241.1"/>
    <property type="molecule type" value="Genomic_DNA"/>
</dbReference>
<dbReference type="RefSeq" id="WP_182461495.1">
    <property type="nucleotide sequence ID" value="NZ_CP059732.1"/>
</dbReference>
<reference evidence="3 4" key="1">
    <citation type="submission" date="2020-07" db="EMBL/GenBank/DDBJ databases">
        <title>Spirosoma foliorum sp. nov., isolated from the leaves on the Nejang mountain Korea, Republic of.</title>
        <authorList>
            <person name="Ho H."/>
            <person name="Lee Y.-J."/>
            <person name="Nurcahyanto D.-A."/>
            <person name="Kim S.-G."/>
        </authorList>
    </citation>
    <scope>NUCLEOTIDE SEQUENCE [LARGE SCALE GENOMIC DNA]</scope>
    <source>
        <strain evidence="3 4">PL0136</strain>
    </source>
</reference>
<keyword evidence="4" id="KW-1185">Reference proteome</keyword>
<evidence type="ECO:0000259" key="2">
    <source>
        <dbReference type="Pfam" id="PF13635"/>
    </source>
</evidence>
<accession>A0A7G5GZE9</accession>
<keyword evidence="3" id="KW-0547">Nucleotide-binding</keyword>
<name>A0A7G5GZE9_9BACT</name>
<feature type="domain" description="AAA" evidence="1">
    <location>
        <begin position="17"/>
        <end position="147"/>
    </location>
</feature>
<feature type="domain" description="DUF4143" evidence="2">
    <location>
        <begin position="213"/>
        <end position="348"/>
    </location>
</feature>
<dbReference type="GO" id="GO:0005524">
    <property type="term" value="F:ATP binding"/>
    <property type="evidence" value="ECO:0007669"/>
    <property type="project" value="UniProtKB-KW"/>
</dbReference>
<dbReference type="Pfam" id="PF13173">
    <property type="entry name" value="AAA_14"/>
    <property type="match status" value="1"/>
</dbReference>
<dbReference type="Pfam" id="PF13635">
    <property type="entry name" value="DUF4143"/>
    <property type="match status" value="1"/>
</dbReference>
<dbReference type="Gene3D" id="3.40.50.300">
    <property type="entry name" value="P-loop containing nucleotide triphosphate hydrolases"/>
    <property type="match status" value="1"/>
</dbReference>
<dbReference type="AlphaFoldDB" id="A0A7G5GZE9"/>
<proteinExistence type="predicted"/>
<dbReference type="PANTHER" id="PTHR33295:SF18">
    <property type="entry name" value="AAA+ ATPASE DOMAIN-CONTAINING PROTEIN"/>
    <property type="match status" value="1"/>
</dbReference>
<evidence type="ECO:0000259" key="1">
    <source>
        <dbReference type="Pfam" id="PF13173"/>
    </source>
</evidence>
<dbReference type="InterPro" id="IPR027417">
    <property type="entry name" value="P-loop_NTPase"/>
</dbReference>
<dbReference type="KEGG" id="sfol:H3H32_04615"/>
<dbReference type="SUPFAM" id="SSF52540">
    <property type="entry name" value="P-loop containing nucleoside triphosphate hydrolases"/>
    <property type="match status" value="1"/>
</dbReference>
<dbReference type="PANTHER" id="PTHR33295">
    <property type="entry name" value="ATPASE"/>
    <property type="match status" value="1"/>
</dbReference>
<evidence type="ECO:0000313" key="3">
    <source>
        <dbReference type="EMBL" id="QMW04241.1"/>
    </source>
</evidence>
<sequence>MFQRKIYSELEQHLFRKQVTVITGMRRVGKSTALRYLLGHVPHTNVLYLDFERIENRILFNQTSYNDIERGLQALGLSLSEPSVVALDEIQLVPNSPSVIKSLYDTYGIKFIVTGSSSYYLKNHFSESLAGRKQIFEMHPLDFEEFLLFKGQDVKPFQIGKMQPFLFTFYDRWRGFYEEFLQYGGFPEVVLSEQPKAKTDYLRDVLNAYIELDIKLLADFSLSDTLYKLIQLLAVRVGSRLDYSKLSSLIGENRHKMKDYLHLLEYTYFIHIVRPYTGGLDKELSKQPKFYFSDTGLLQLMGQVSSGQLFENAIANQLARLGLINYYERTTGTEIDFVLNRQQAFEVKETCTPHDLQVLTDRAKLLQLTDCQLIGRNLPANGFSDFIWGGSVW</sequence>